<feature type="binding site" evidence="15">
    <location>
        <position position="72"/>
    </location>
    <ligand>
        <name>(2R,3E)-phycocyanobilin</name>
        <dbReference type="ChEBI" id="CHEBI:85275"/>
        <label>2</label>
    </ligand>
</feature>
<comment type="similarity">
    <text evidence="2 17">Belongs to the phycobiliprotein family.</text>
</comment>
<accession>A0A075W2Q2</accession>
<keyword evidence="12 17" id="KW-0793">Thylakoid</keyword>
<evidence type="ECO:0000256" key="12">
    <source>
        <dbReference type="ARBA" id="ARBA00023078"/>
    </source>
</evidence>
<feature type="binding site" evidence="15">
    <location>
        <position position="77"/>
    </location>
    <ligand>
        <name>(2R,3E)-phycocyanobilin</name>
        <dbReference type="ChEBI" id="CHEBI:85275"/>
        <label>2</label>
    </ligand>
</feature>
<dbReference type="RefSeq" id="YP_009051191.1">
    <property type="nucleotide sequence ID" value="NC_024665.1"/>
</dbReference>
<dbReference type="InterPro" id="IPR009050">
    <property type="entry name" value="Globin-like_sf"/>
</dbReference>
<keyword evidence="13 17" id="KW-0472">Membrane</keyword>
<feature type="binding site" evidence="15">
    <location>
        <position position="39"/>
    </location>
    <ligand>
        <name>(2R,3E)-phycocyanobilin</name>
        <dbReference type="ChEBI" id="CHEBI:85275"/>
        <label>1</label>
    </ligand>
</feature>
<evidence type="ECO:0000256" key="10">
    <source>
        <dbReference type="ARBA" id="ARBA00022982"/>
    </source>
</evidence>
<evidence type="ECO:0000256" key="2">
    <source>
        <dbReference type="ARBA" id="ARBA00008182"/>
    </source>
</evidence>
<comment type="subcellular location">
    <subcellularLocation>
        <location evidence="1 17">Plastid</location>
        <location evidence="1 17">Chloroplast thylakoid membrane</location>
        <topology evidence="1 17">Peripheral membrane protein</topology>
        <orientation evidence="1 17">Stromal side</orientation>
    </subcellularLocation>
</comment>
<evidence type="ECO:0000256" key="11">
    <source>
        <dbReference type="ARBA" id="ARBA00022991"/>
    </source>
</evidence>
<dbReference type="InterPro" id="IPR038719">
    <property type="entry name" value="Phycobilisome_asu/bsu_sf"/>
</dbReference>
<evidence type="ECO:0000256" key="13">
    <source>
        <dbReference type="ARBA" id="ARBA00023136"/>
    </source>
</evidence>
<dbReference type="PANTHER" id="PTHR34011">
    <property type="entry name" value="PHYCOBILISOME 32.1 KDA LINKER POLYPEPTIDE, PHYCOCYANIN-ASSOCIATED, ROD 2-RELATED"/>
    <property type="match status" value="1"/>
</dbReference>
<evidence type="ECO:0000313" key="18">
    <source>
        <dbReference type="EMBL" id="AIG92633.1"/>
    </source>
</evidence>
<sequence>MKDIINKTLESYDFKGKYLDIEAINKLEIYFKSANLRIDLIKFINEQSVLILKETSAELFEEYIELLRPGGNAYTTRRYAACIRDLDYYLRYATYSMLADDPSVLDERVLNGLKETYNSLGVPIAPTIRALNIMKKIVQKQVSQEAQNIVNLPFDHMINSLSY</sequence>
<evidence type="ECO:0000256" key="9">
    <source>
        <dbReference type="ARBA" id="ARBA00022738"/>
    </source>
</evidence>
<reference evidence="18" key="1">
    <citation type="journal article" date="2015" name="Genome Biol. Evol.">
        <title>Extreme features of the Galdieria sulphuraria organellar genomes: a consequence of polyextremophily?</title>
        <authorList>
            <person name="Jain K."/>
            <person name="Krause K."/>
            <person name="Grewe F."/>
            <person name="Nelson G.F."/>
            <person name="Weber A.P."/>
            <person name="Christensen A.C."/>
            <person name="Mower J.P."/>
        </authorList>
    </citation>
    <scope>NUCLEOTIDE SEQUENCE</scope>
    <source>
        <strain evidence="18">074W</strain>
    </source>
</reference>
<name>A0A075W2Q2_GALSU</name>
<gene>
    <name evidence="18" type="primary">apcF</name>
</gene>
<dbReference type="SUPFAM" id="SSF46458">
    <property type="entry name" value="Globin-like"/>
    <property type="match status" value="1"/>
</dbReference>
<keyword evidence="14 17" id="KW-0089">Bile pigment</keyword>
<keyword evidence="11 17" id="KW-0157">Chromophore</keyword>
<evidence type="ECO:0000256" key="17">
    <source>
        <dbReference type="RuleBase" id="RU004438"/>
    </source>
</evidence>
<keyword evidence="4" id="KW-0488">Methylation</keyword>
<evidence type="ECO:0000256" key="4">
    <source>
        <dbReference type="ARBA" id="ARBA00022481"/>
    </source>
</evidence>
<keyword evidence="7" id="KW-0042">Antenna complex</keyword>
<keyword evidence="6 17" id="KW-0602">Photosynthesis</keyword>
<keyword evidence="8 17" id="KW-0934">Plastid</keyword>
<evidence type="ECO:0000256" key="1">
    <source>
        <dbReference type="ARBA" id="ARBA00004185"/>
    </source>
</evidence>
<dbReference type="Pfam" id="PF00502">
    <property type="entry name" value="Phycobilisome"/>
    <property type="match status" value="1"/>
</dbReference>
<dbReference type="KEGG" id="gsl:JL72_p016"/>
<dbReference type="PIRSF" id="PIRSF000081">
    <property type="entry name" value="Phycocyanin"/>
    <property type="match status" value="1"/>
</dbReference>
<dbReference type="PANTHER" id="PTHR34011:SF3">
    <property type="entry name" value="ALLOPHYCOCYANIN BETA CHAIN"/>
    <property type="match status" value="1"/>
</dbReference>
<evidence type="ECO:0000256" key="7">
    <source>
        <dbReference type="ARBA" id="ARBA00022549"/>
    </source>
</evidence>
<dbReference type="InterPro" id="IPR012128">
    <property type="entry name" value="Phycobilisome_asu/bsu"/>
</dbReference>
<feature type="modified residue" description="N4-methylasparagine" evidence="16">
    <location>
        <position position="72"/>
    </location>
</feature>
<evidence type="ECO:0000256" key="5">
    <source>
        <dbReference type="ARBA" id="ARBA00022528"/>
    </source>
</evidence>
<dbReference type="Gene3D" id="1.10.490.20">
    <property type="entry name" value="Phycocyanins"/>
    <property type="match status" value="1"/>
</dbReference>
<keyword evidence="9 17" id="KW-0605">Phycobilisome</keyword>
<protein>
    <submittedName>
        <fullName evidence="18">Allophycocyanin beta 18 subunit</fullName>
    </submittedName>
</protein>
<feature type="binding site" evidence="15">
    <location>
        <position position="35"/>
    </location>
    <ligand>
        <name>(2R,3E)-phycocyanobilin</name>
        <dbReference type="ChEBI" id="CHEBI:85275"/>
        <label>1</label>
    </ligand>
</feature>
<dbReference type="InterPro" id="IPR006245">
    <property type="entry name" value="Allophycocyanin_b"/>
</dbReference>
<evidence type="ECO:0000256" key="14">
    <source>
        <dbReference type="ARBA" id="ARBA00023307"/>
    </source>
</evidence>
<organism evidence="18">
    <name type="scientific">Galdieria sulphuraria</name>
    <name type="common">Red alga</name>
    <dbReference type="NCBI Taxonomy" id="130081"/>
    <lineage>
        <taxon>Eukaryota</taxon>
        <taxon>Rhodophyta</taxon>
        <taxon>Bangiophyceae</taxon>
        <taxon>Galdieriales</taxon>
        <taxon>Galdieriaceae</taxon>
        <taxon>Galdieria</taxon>
    </lineage>
</organism>
<dbReference type="EMBL" id="KJ700459">
    <property type="protein sequence ID" value="AIG92633.1"/>
    <property type="molecule type" value="Genomic_DNA"/>
</dbReference>
<keyword evidence="10 17" id="KW-0249">Electron transport</keyword>
<evidence type="ECO:0000256" key="8">
    <source>
        <dbReference type="ARBA" id="ARBA00022640"/>
    </source>
</evidence>
<dbReference type="GO" id="GO:0030089">
    <property type="term" value="C:phycobilisome"/>
    <property type="evidence" value="ECO:0007669"/>
    <property type="project" value="UniProtKB-KW"/>
</dbReference>
<dbReference type="GeneID" id="20005708"/>
<dbReference type="GO" id="GO:0015979">
    <property type="term" value="P:photosynthesis"/>
    <property type="evidence" value="ECO:0007669"/>
    <property type="project" value="UniProtKB-KW"/>
</dbReference>
<evidence type="ECO:0000256" key="16">
    <source>
        <dbReference type="PIRSR" id="PIRSR000081-2"/>
    </source>
</evidence>
<dbReference type="GO" id="GO:0009535">
    <property type="term" value="C:chloroplast thylakoid membrane"/>
    <property type="evidence" value="ECO:0007669"/>
    <property type="project" value="UniProtKB-SubCell"/>
</dbReference>
<dbReference type="AlphaFoldDB" id="A0A075W2Q2"/>
<feature type="binding site" description="covalent" evidence="15">
    <location>
        <position position="82"/>
    </location>
    <ligand>
        <name>(2R,3E)-phycocyanobilin</name>
        <dbReference type="ChEBI" id="CHEBI:85275"/>
        <label>2</label>
    </ligand>
</feature>
<dbReference type="NCBIfam" id="TIGR01337">
    <property type="entry name" value="apcB"/>
    <property type="match status" value="1"/>
</dbReference>
<evidence type="ECO:0000256" key="3">
    <source>
        <dbReference type="ARBA" id="ARBA00022448"/>
    </source>
</evidence>
<evidence type="ECO:0000256" key="6">
    <source>
        <dbReference type="ARBA" id="ARBA00022531"/>
    </source>
</evidence>
<evidence type="ECO:0000256" key="15">
    <source>
        <dbReference type="PIRSR" id="PIRSR000081-1"/>
    </source>
</evidence>
<dbReference type="CDD" id="cd12126">
    <property type="entry name" value="APC_beta"/>
    <property type="match status" value="1"/>
</dbReference>
<keyword evidence="3 17" id="KW-0813">Transport</keyword>
<proteinExistence type="inferred from homology"/>
<keyword evidence="5 17" id="KW-0150">Chloroplast</keyword>
<geneLocation type="plastid" evidence="18"/>